<organism evidence="3 4">
    <name type="scientific">Parafrankia colletiae</name>
    <dbReference type="NCBI Taxonomy" id="573497"/>
    <lineage>
        <taxon>Bacteria</taxon>
        <taxon>Bacillati</taxon>
        <taxon>Actinomycetota</taxon>
        <taxon>Actinomycetes</taxon>
        <taxon>Frankiales</taxon>
        <taxon>Frankiaceae</taxon>
        <taxon>Parafrankia</taxon>
    </lineage>
</organism>
<dbReference type="Proteomes" id="UP000179627">
    <property type="component" value="Unassembled WGS sequence"/>
</dbReference>
<reference evidence="4" key="1">
    <citation type="submission" date="2016-07" db="EMBL/GenBank/DDBJ databases">
        <title>Sequence Frankia sp. strain CcI1.17.</title>
        <authorList>
            <person name="Ghodhbane-Gtari F."/>
            <person name="Swanson E."/>
            <person name="Gueddou A."/>
            <person name="Morris K."/>
            <person name="Hezbri K."/>
            <person name="Ktari A."/>
            <person name="Nouioui I."/>
            <person name="Abebe-Akele F."/>
            <person name="Simpson S."/>
            <person name="Thomas K."/>
            <person name="Gtari M."/>
            <person name="Tisa L.S."/>
            <person name="Hurst S."/>
        </authorList>
    </citation>
    <scope>NUCLEOTIDE SEQUENCE [LARGE SCALE GENOMIC DNA]</scope>
    <source>
        <strain evidence="4">Cc1.17</strain>
    </source>
</reference>
<evidence type="ECO:0000313" key="3">
    <source>
        <dbReference type="EMBL" id="OHV34015.1"/>
    </source>
</evidence>
<feature type="domain" description="2TM" evidence="2">
    <location>
        <begin position="13"/>
        <end position="59"/>
    </location>
</feature>
<sequence length="71" mass="8118">MRANKTEGQLVWGLRIHVACYLLANLAQVLVWALATPDHFFWPLWSILAWGIGLGFHIWADHPPARSKARQ</sequence>
<gene>
    <name evidence="3" type="ORF">CC117_22155</name>
</gene>
<proteinExistence type="predicted"/>
<feature type="transmembrane region" description="Helical" evidence="1">
    <location>
        <begin position="12"/>
        <end position="34"/>
    </location>
</feature>
<keyword evidence="4" id="KW-1185">Reference proteome</keyword>
<dbReference type="InterPro" id="IPR025698">
    <property type="entry name" value="2TM_dom"/>
</dbReference>
<dbReference type="Pfam" id="PF13239">
    <property type="entry name" value="2TM"/>
    <property type="match status" value="1"/>
</dbReference>
<dbReference type="OrthoDB" id="5145586at2"/>
<keyword evidence="1" id="KW-0812">Transmembrane</keyword>
<dbReference type="RefSeq" id="WP_071086562.1">
    <property type="nucleotide sequence ID" value="NZ_MBLM01000129.1"/>
</dbReference>
<feature type="transmembrane region" description="Helical" evidence="1">
    <location>
        <begin position="40"/>
        <end position="60"/>
    </location>
</feature>
<comment type="caution">
    <text evidence="3">The sequence shown here is derived from an EMBL/GenBank/DDBJ whole genome shotgun (WGS) entry which is preliminary data.</text>
</comment>
<keyword evidence="1" id="KW-0472">Membrane</keyword>
<dbReference type="EMBL" id="MBLM01000129">
    <property type="protein sequence ID" value="OHV34015.1"/>
    <property type="molecule type" value="Genomic_DNA"/>
</dbReference>
<keyword evidence="1" id="KW-1133">Transmembrane helix</keyword>
<protein>
    <recommendedName>
        <fullName evidence="2">2TM domain-containing protein</fullName>
    </recommendedName>
</protein>
<evidence type="ECO:0000256" key="1">
    <source>
        <dbReference type="SAM" id="Phobius"/>
    </source>
</evidence>
<name>A0A1S1QL64_9ACTN</name>
<dbReference type="AlphaFoldDB" id="A0A1S1QL64"/>
<evidence type="ECO:0000313" key="4">
    <source>
        <dbReference type="Proteomes" id="UP000179627"/>
    </source>
</evidence>
<evidence type="ECO:0000259" key="2">
    <source>
        <dbReference type="Pfam" id="PF13239"/>
    </source>
</evidence>
<accession>A0A1S1QL64</accession>